<organism evidence="2 3">
    <name type="scientific">Aldrovandia affinis</name>
    <dbReference type="NCBI Taxonomy" id="143900"/>
    <lineage>
        <taxon>Eukaryota</taxon>
        <taxon>Metazoa</taxon>
        <taxon>Chordata</taxon>
        <taxon>Craniata</taxon>
        <taxon>Vertebrata</taxon>
        <taxon>Euteleostomi</taxon>
        <taxon>Actinopterygii</taxon>
        <taxon>Neopterygii</taxon>
        <taxon>Teleostei</taxon>
        <taxon>Notacanthiformes</taxon>
        <taxon>Halosauridae</taxon>
        <taxon>Aldrovandia</taxon>
    </lineage>
</organism>
<evidence type="ECO:0000313" key="3">
    <source>
        <dbReference type="Proteomes" id="UP001221898"/>
    </source>
</evidence>
<gene>
    <name evidence="2" type="ORF">AAFF_G00364000</name>
</gene>
<name>A0AAD7SHR0_9TELE</name>
<proteinExistence type="predicted"/>
<feature type="region of interest" description="Disordered" evidence="1">
    <location>
        <begin position="47"/>
        <end position="85"/>
    </location>
</feature>
<reference evidence="2" key="1">
    <citation type="journal article" date="2023" name="Science">
        <title>Genome structures resolve the early diversification of teleost fishes.</title>
        <authorList>
            <person name="Parey E."/>
            <person name="Louis A."/>
            <person name="Montfort J."/>
            <person name="Bouchez O."/>
            <person name="Roques C."/>
            <person name="Iampietro C."/>
            <person name="Lluch J."/>
            <person name="Castinel A."/>
            <person name="Donnadieu C."/>
            <person name="Desvignes T."/>
            <person name="Floi Bucao C."/>
            <person name="Jouanno E."/>
            <person name="Wen M."/>
            <person name="Mejri S."/>
            <person name="Dirks R."/>
            <person name="Jansen H."/>
            <person name="Henkel C."/>
            <person name="Chen W.J."/>
            <person name="Zahm M."/>
            <person name="Cabau C."/>
            <person name="Klopp C."/>
            <person name="Thompson A.W."/>
            <person name="Robinson-Rechavi M."/>
            <person name="Braasch I."/>
            <person name="Lecointre G."/>
            <person name="Bobe J."/>
            <person name="Postlethwait J.H."/>
            <person name="Berthelot C."/>
            <person name="Roest Crollius H."/>
            <person name="Guiguen Y."/>
        </authorList>
    </citation>
    <scope>NUCLEOTIDE SEQUENCE</scope>
    <source>
        <strain evidence="2">NC1722</strain>
    </source>
</reference>
<dbReference type="EMBL" id="JAINUG010000062">
    <property type="protein sequence ID" value="KAJ8402728.1"/>
    <property type="molecule type" value="Genomic_DNA"/>
</dbReference>
<sequence>MYCNGTGALHCSCQRYSCVRPSARVLPPFWRETHACMQQAERGAWQTSLCLTPSPPRQAEREVGEGGMKRGRMGSSATDRARVRPEARLVSVARLNMFTQRPPVARRTLRLK</sequence>
<dbReference type="AlphaFoldDB" id="A0AAD7SHR0"/>
<evidence type="ECO:0000256" key="1">
    <source>
        <dbReference type="SAM" id="MobiDB-lite"/>
    </source>
</evidence>
<dbReference type="Proteomes" id="UP001221898">
    <property type="component" value="Unassembled WGS sequence"/>
</dbReference>
<feature type="compositionally biased region" description="Basic and acidic residues" evidence="1">
    <location>
        <begin position="58"/>
        <end position="68"/>
    </location>
</feature>
<keyword evidence="3" id="KW-1185">Reference proteome</keyword>
<protein>
    <submittedName>
        <fullName evidence="2">Uncharacterized protein</fullName>
    </submittedName>
</protein>
<accession>A0AAD7SHR0</accession>
<evidence type="ECO:0000313" key="2">
    <source>
        <dbReference type="EMBL" id="KAJ8402728.1"/>
    </source>
</evidence>
<comment type="caution">
    <text evidence="2">The sequence shown here is derived from an EMBL/GenBank/DDBJ whole genome shotgun (WGS) entry which is preliminary data.</text>
</comment>